<comment type="caution">
    <text evidence="1">The sequence shown here is derived from an EMBL/GenBank/DDBJ whole genome shotgun (WGS) entry which is preliminary data.</text>
</comment>
<dbReference type="Pfam" id="PF19730">
    <property type="entry name" value="DUF6221"/>
    <property type="match status" value="1"/>
</dbReference>
<name>A0A328HBP7_ARTGO</name>
<sequence>MPALRRAYAQTVDIVEFLSARIAEDEAVARKLLGDRTTSESGKWYERRLLLECEAKRRLIGIVEAARQTALATLVSDPFGDETEWIPQALEWTTLSLNALAVPYSDHPDFNPDWLWSP</sequence>
<dbReference type="AlphaFoldDB" id="A0A328HBP7"/>
<dbReference type="Proteomes" id="UP000249166">
    <property type="component" value="Unassembled WGS sequence"/>
</dbReference>
<dbReference type="OrthoDB" id="4290974at2"/>
<organism evidence="1 2">
    <name type="scientific">Arthrobacter globiformis</name>
    <dbReference type="NCBI Taxonomy" id="1665"/>
    <lineage>
        <taxon>Bacteria</taxon>
        <taxon>Bacillati</taxon>
        <taxon>Actinomycetota</taxon>
        <taxon>Actinomycetes</taxon>
        <taxon>Micrococcales</taxon>
        <taxon>Micrococcaceae</taxon>
        <taxon>Arthrobacter</taxon>
    </lineage>
</organism>
<gene>
    <name evidence="1" type="ORF">DBZ45_19695</name>
</gene>
<protein>
    <submittedName>
        <fullName evidence="1">Uncharacterized protein</fullName>
    </submittedName>
</protein>
<accession>A0A328HBP7</accession>
<dbReference type="InterPro" id="IPR046193">
    <property type="entry name" value="DUF6221"/>
</dbReference>
<dbReference type="EMBL" id="QLNP01000102">
    <property type="protein sequence ID" value="RAM35601.1"/>
    <property type="molecule type" value="Genomic_DNA"/>
</dbReference>
<proteinExistence type="predicted"/>
<evidence type="ECO:0000313" key="2">
    <source>
        <dbReference type="Proteomes" id="UP000249166"/>
    </source>
</evidence>
<reference evidence="1 2" key="1">
    <citation type="submission" date="2018-04" db="EMBL/GenBank/DDBJ databases">
        <title>Bacteria isolated from cave deposits of Manipur.</title>
        <authorList>
            <person name="Sahoo D."/>
            <person name="Sarangthem I."/>
            <person name="Nandeibam J."/>
        </authorList>
    </citation>
    <scope>NUCLEOTIDE SEQUENCE [LARGE SCALE GENOMIC DNA]</scope>
    <source>
        <strain evidence="2">mrc11</strain>
    </source>
</reference>
<evidence type="ECO:0000313" key="1">
    <source>
        <dbReference type="EMBL" id="RAM35601.1"/>
    </source>
</evidence>